<proteinExistence type="predicted"/>
<comment type="caution">
    <text evidence="1">The sequence shown here is derived from an EMBL/GenBank/DDBJ whole genome shotgun (WGS) entry which is preliminary data.</text>
</comment>
<reference evidence="1 2" key="1">
    <citation type="submission" date="2019-06" db="EMBL/GenBank/DDBJ databases">
        <title>Sequencing the genomes of 1000 actinobacteria strains.</title>
        <authorList>
            <person name="Klenk H.-P."/>
        </authorList>
    </citation>
    <scope>NUCLEOTIDE SEQUENCE [LARGE SCALE GENOMIC DNA]</scope>
    <source>
        <strain evidence="1 2">DSM 102200</strain>
    </source>
</reference>
<evidence type="ECO:0000313" key="1">
    <source>
        <dbReference type="EMBL" id="TQL95433.1"/>
    </source>
</evidence>
<protein>
    <submittedName>
        <fullName evidence="1">Uncharacterized protein</fullName>
    </submittedName>
</protein>
<dbReference type="EMBL" id="VFOZ01000001">
    <property type="protein sequence ID" value="TQL95433.1"/>
    <property type="molecule type" value="Genomic_DNA"/>
</dbReference>
<name>A0A543CEB0_9ACTN</name>
<gene>
    <name evidence="1" type="ORF">FB559_0936</name>
</gene>
<sequence length="149" mass="16843">MHRNRPHLCRRWHRSAASTVRTEVNFDVRDGHPLRPLSAFPSPCECVRVTGISTRLERRVQAEFPRHAHLVTAALIELTSDIFPSETRDSPAIERIQVAALLLGRGDLERLDGALDLGRRDWRDLLVAAGLAHEDWPVRVAAELDPHGR</sequence>
<dbReference type="AlphaFoldDB" id="A0A543CEB0"/>
<accession>A0A543CEB0</accession>
<organism evidence="1 2">
    <name type="scientific">Actinoallomurus bryophytorum</name>
    <dbReference type="NCBI Taxonomy" id="1490222"/>
    <lineage>
        <taxon>Bacteria</taxon>
        <taxon>Bacillati</taxon>
        <taxon>Actinomycetota</taxon>
        <taxon>Actinomycetes</taxon>
        <taxon>Streptosporangiales</taxon>
        <taxon>Thermomonosporaceae</taxon>
        <taxon>Actinoallomurus</taxon>
    </lineage>
</organism>
<keyword evidence="2" id="KW-1185">Reference proteome</keyword>
<dbReference type="Proteomes" id="UP000316096">
    <property type="component" value="Unassembled WGS sequence"/>
</dbReference>
<evidence type="ECO:0000313" key="2">
    <source>
        <dbReference type="Proteomes" id="UP000316096"/>
    </source>
</evidence>